<gene>
    <name evidence="9" type="ORF">NTEN_LOCUS11167</name>
</gene>
<evidence type="ECO:0000259" key="8">
    <source>
        <dbReference type="PROSITE" id="PS51196"/>
    </source>
</evidence>
<sequence>MKRRAAQDIKKENEAINTKVQESLASDTDVGNKLLTNCELSLANIEDLGRQYAEKHAYDKKQFVVCGIAELSGRLESCKNGDLENRPIFVIFQNDNNGKSVFCLLNQAGKTVCLFVDFIGEPIPKNVSSILESHFGTDIDYKIHAASGKKPDPTTVCILSVKMLETMMRNLNTDKRDDFVRNFDSHKSYKFLGWLKKEVVHLKDELFALVKDGYYKTVASDVDQLSTDVEFKVAIKSFIDSIPLVEEVDSFVEYQSLLKKFVDIDENDVDFESPAMRTLNEQIASARNKAFSKVENLKIACQNVGGNPELDVVKRFPAQMKKFTGIFEPLARSEVDETLQRTLEEICAKLDLDPEKLKSFFKARGEEKPDEDRGRPDVRNIGEVVELLPELRPKDAALEKQNKSLEEIMSELKVDESETTVGSLGKSYRRAKEIHASWKNEDAAAVNRWAKLKNGRLSDAEIPEAIAVLDRANELVTGGHRLRDTQILSALTFLQQKNRGQLSQIHTGEGKTTIVSLIAAIRALQGKKVDVVTSNPVLAADGVKDKKLFYDLLGLSVSTNNLDEKYRSGDRECYKCDIVYGSIGNFQFDYLKDSFLNLNTRGGRQFDCIVLDEVDSMIIDNATHIAKLSEPLPGMDSLKYVYIKIWQELHKAEKEIVEEFQSELKSKAEELKNLLDRLGEEKVQRMYERFVAGLEDSLFDRIKDRIKSTDPANIDLIPSHIHEYATRSLDRWINSAIDAKYKYQEDEQYVVREKNGENVIQPVDYANTGITMKNTIWQYGLHQFLQLKHNLHLTAESLTSCFISNLGYINKFGGTIFGLTGTLGSDAEQKLLSSVYNVGYAKIPTYRAKNFREIDGRVVSDGMFADAIAEETISLLDQGRSSLIICETIREAKNVKKALETKNEGLSVETFFDEDNAHITEAEIGPGQVVIATNIAGRGTDFKTTASLENNGGLHVCVAFLPCNKRVEDQAFGRTARQGNNGTAGLVVKRSEIEKLGIDSDDFEVIKRERDQKEMERIEMIKSVKVPELKFQDELFEMFSAQFRRLGEEGVGRGEHKYVLDDLKEYWAFWLEKNNFKGEDLAGKSVDTEFGRFTSEASKAIGGEIVFNPFYSVQQAEYFISNGNLDEAEKSLNHAIDISKNPEILHSAYLKLFEIAIERGHVFIDKCRKAVGDVFLISAAEPDRKYKENAVRYLKLAQKAFKKELDYMERMFGNEDFSSIIRADGTAENENLFLKHIMSKQRILHLNIHHAESLVEQIEKHQAGLTIGGRIPDYLANLKPKNDSEKLLKDSITVSELSELAAVGSNTTYALREVHDVCPDIARAAQIQIGGGIALLVSGMCFPPAMPVTSAIGGTMITEGITDIAIELINRNSDGKFDKGAYIKGKVISYGISLLTMGINAALQCPKILEKAKKACRWLSNTLRKCPVFKGACEFLATKIDKLADWFEKMETIAKFNRLSKAEKLKFVEDLEKSGSDGFKQLQNLGSELSQIEQLRELERLGQLGEMTHLEKCVSTLQQVAISTAFGVTQKVATNQIMSKVINPALSKMMSGLKPKIKEHVGRSVRANIDEDKWRRASAADIKNAIAEIRNSIDFETIKNIFRDAVLGISKYCNNWQVQLGALAIDQFVSWKEVIDYARDLCLKINAKLRPTGDGVGEHFEELLNRFIDQLSEEMYALAISATVKSATDFYSVGKSAYGNYKAAKREEAKCMEIHKEFENGGQAGLEQAAAAADAEKICIHIYDEDGNLTIVGEQYTGEPVKLNYYPPDENHPTGHYVPFGKDKNFTSGSAGENNCFFDAVGHQTEKDPATLRDRASEQIKSDPTRYIASNLREYLPDSNIDGIRMAGGARRFRVADDDKRYTETSDMGIEEAMTKHYADGTNDYFELLTTTAKLKLENPEAKISATEASTVQIGRGKRAKNSSAADDFTDGRKTVKDFAATDASHTVGFTVDVELPDMRSADAEKDAGRMRHTTARTNIMPHSINNNSAFDKGRDKISFELYKEFVNKGAKPSDIQYYQDLYVTRMTEHLRTDASNRGATDFLKDAASKGVKDAWDKNNETLQRRRFILGLRSIQRTYARAPTSTSIATSKLNHLSIKWNGGTTKCVTVIKRIVQKSFDFLRPFQHVVKYTEHANWPGGVCPPGLHSSSAPRSDSFRRPPQTHPGRTRLLKSSRTTPADVLSRRSTRREAALHLRRWRPTEERTVPQQEASFINHHSTNPLVSEGSNEGRSFGLRERCTKDDDCIAQAHCTLNTTIQKGFKICLCEPGIEEENYACGDGDVFAFVEECGNTGKIRELGVAPFQHATRYLIRREKAIHTKQHNIGRRDSVLKDDRCMKTGRRERTAKTASRPAVDRVRPVLVDDSWFNVLPAWIARNDGGATPGEEIDEYQERQRFLTR</sequence>
<keyword evidence="10" id="KW-1185">Reference proteome</keyword>
<dbReference type="SUPFAM" id="SSF81767">
    <property type="entry name" value="Pre-protein crosslinking domain of SecA"/>
    <property type="match status" value="1"/>
</dbReference>
<dbReference type="GO" id="GO:0005524">
    <property type="term" value="F:ATP binding"/>
    <property type="evidence" value="ECO:0007669"/>
    <property type="project" value="InterPro"/>
</dbReference>
<dbReference type="GO" id="GO:0017038">
    <property type="term" value="P:protein import"/>
    <property type="evidence" value="ECO:0007669"/>
    <property type="project" value="InterPro"/>
</dbReference>
<evidence type="ECO:0000259" key="6">
    <source>
        <dbReference type="PROSITE" id="PS51192"/>
    </source>
</evidence>
<dbReference type="Gene3D" id="3.90.1440.10">
    <property type="entry name" value="SecA, preprotein cross-linking domain"/>
    <property type="match status" value="1"/>
</dbReference>
<dbReference type="InterPro" id="IPR014018">
    <property type="entry name" value="SecA_motor_DEAD"/>
</dbReference>
<dbReference type="PANTHER" id="PTHR30612:SF0">
    <property type="entry name" value="CHLOROPLAST PROTEIN-TRANSPORTING ATPASE"/>
    <property type="match status" value="1"/>
</dbReference>
<keyword evidence="1" id="KW-0963">Cytoplasm</keyword>
<feature type="coiled-coil region" evidence="4">
    <location>
        <begin position="657"/>
        <end position="684"/>
    </location>
</feature>
<dbReference type="GO" id="GO:0006605">
    <property type="term" value="P:protein targeting"/>
    <property type="evidence" value="ECO:0007669"/>
    <property type="project" value="InterPro"/>
</dbReference>
<dbReference type="InterPro" id="IPR001650">
    <property type="entry name" value="Helicase_C-like"/>
</dbReference>
<dbReference type="PROSITE" id="PS51192">
    <property type="entry name" value="HELICASE_ATP_BIND_1"/>
    <property type="match status" value="1"/>
</dbReference>
<dbReference type="InterPro" id="IPR011115">
    <property type="entry name" value="SecA_DEAD"/>
</dbReference>
<dbReference type="EMBL" id="CADCXU010016585">
    <property type="protein sequence ID" value="CAB0005690.1"/>
    <property type="molecule type" value="Genomic_DNA"/>
</dbReference>
<feature type="domain" description="Helicase ATP-binding" evidence="6">
    <location>
        <begin position="492"/>
        <end position="629"/>
    </location>
</feature>
<dbReference type="GO" id="GO:0006886">
    <property type="term" value="P:intracellular protein transport"/>
    <property type="evidence" value="ECO:0007669"/>
    <property type="project" value="InterPro"/>
</dbReference>
<keyword evidence="2" id="KW-0813">Transport</keyword>
<evidence type="ECO:0000256" key="3">
    <source>
        <dbReference type="ARBA" id="ARBA00023010"/>
    </source>
</evidence>
<evidence type="ECO:0000259" key="7">
    <source>
        <dbReference type="PROSITE" id="PS51194"/>
    </source>
</evidence>
<feature type="domain" description="SecA family profile" evidence="8">
    <location>
        <begin position="387"/>
        <end position="1019"/>
    </location>
</feature>
<organism evidence="9 10">
    <name type="scientific">Nesidiocoris tenuis</name>
    <dbReference type="NCBI Taxonomy" id="355587"/>
    <lineage>
        <taxon>Eukaryota</taxon>
        <taxon>Metazoa</taxon>
        <taxon>Ecdysozoa</taxon>
        <taxon>Arthropoda</taxon>
        <taxon>Hexapoda</taxon>
        <taxon>Insecta</taxon>
        <taxon>Pterygota</taxon>
        <taxon>Neoptera</taxon>
        <taxon>Paraneoptera</taxon>
        <taxon>Hemiptera</taxon>
        <taxon>Heteroptera</taxon>
        <taxon>Panheteroptera</taxon>
        <taxon>Cimicomorpha</taxon>
        <taxon>Miridae</taxon>
        <taxon>Dicyphina</taxon>
        <taxon>Nesidiocoris</taxon>
    </lineage>
</organism>
<dbReference type="SMART" id="SM00957">
    <property type="entry name" value="SecA_DEAD"/>
    <property type="match status" value="1"/>
</dbReference>
<dbReference type="Pfam" id="PF01043">
    <property type="entry name" value="SecA_PP_bind"/>
    <property type="match status" value="1"/>
</dbReference>
<evidence type="ECO:0000313" key="9">
    <source>
        <dbReference type="EMBL" id="CAB0005690.1"/>
    </source>
</evidence>
<name>A0A6H5GR85_9HEMI</name>
<keyword evidence="2" id="KW-0653">Protein transport</keyword>
<proteinExistence type="predicted"/>
<dbReference type="InterPro" id="IPR000185">
    <property type="entry name" value="SecA"/>
</dbReference>
<dbReference type="PANTHER" id="PTHR30612">
    <property type="entry name" value="SECA INNER MEMBRANE COMPONENT OF SEC PROTEIN SECRETION SYSTEM"/>
    <property type="match status" value="1"/>
</dbReference>
<evidence type="ECO:0000256" key="4">
    <source>
        <dbReference type="SAM" id="Coils"/>
    </source>
</evidence>
<dbReference type="InterPro" id="IPR011130">
    <property type="entry name" value="SecA_preprotein_X-link_dom"/>
</dbReference>
<dbReference type="Gene3D" id="3.40.50.300">
    <property type="entry name" value="P-loop containing nucleotide triphosphate hydrolases"/>
    <property type="match status" value="2"/>
</dbReference>
<dbReference type="InterPro" id="IPR036670">
    <property type="entry name" value="SecA_X-link_sf"/>
</dbReference>
<evidence type="ECO:0000256" key="5">
    <source>
        <dbReference type="SAM" id="MobiDB-lite"/>
    </source>
</evidence>
<dbReference type="Proteomes" id="UP000479000">
    <property type="component" value="Unassembled WGS sequence"/>
</dbReference>
<reference evidence="9 10" key="1">
    <citation type="submission" date="2020-02" db="EMBL/GenBank/DDBJ databases">
        <authorList>
            <person name="Ferguson B K."/>
        </authorList>
    </citation>
    <scope>NUCLEOTIDE SEQUENCE [LARGE SCALE GENOMIC DNA]</scope>
</reference>
<evidence type="ECO:0000256" key="1">
    <source>
        <dbReference type="ARBA" id="ARBA00022490"/>
    </source>
</evidence>
<dbReference type="OrthoDB" id="7993621at2759"/>
<dbReference type="GO" id="GO:0016020">
    <property type="term" value="C:membrane"/>
    <property type="evidence" value="ECO:0007669"/>
    <property type="project" value="InterPro"/>
</dbReference>
<protein>
    <submittedName>
        <fullName evidence="9">Uncharacterized protein</fullName>
    </submittedName>
</protein>
<dbReference type="Pfam" id="PF07517">
    <property type="entry name" value="SecA_DEAD"/>
    <property type="match status" value="1"/>
</dbReference>
<keyword evidence="3" id="KW-0811">Translocation</keyword>
<dbReference type="PRINTS" id="PR00906">
    <property type="entry name" value="SECA"/>
</dbReference>
<feature type="region of interest" description="Disordered" evidence="5">
    <location>
        <begin position="2143"/>
        <end position="2184"/>
    </location>
</feature>
<evidence type="ECO:0000256" key="2">
    <source>
        <dbReference type="ARBA" id="ARBA00022927"/>
    </source>
</evidence>
<keyword evidence="4" id="KW-0175">Coiled coil</keyword>
<dbReference type="InterPro" id="IPR014001">
    <property type="entry name" value="Helicase_ATP-bd"/>
</dbReference>
<dbReference type="SUPFAM" id="SSF52540">
    <property type="entry name" value="P-loop containing nucleoside triphosphate hydrolases"/>
    <property type="match status" value="2"/>
</dbReference>
<dbReference type="PROSITE" id="PS51194">
    <property type="entry name" value="HELICASE_CTER"/>
    <property type="match status" value="1"/>
</dbReference>
<dbReference type="InterPro" id="IPR027417">
    <property type="entry name" value="P-loop_NTPase"/>
</dbReference>
<dbReference type="PROSITE" id="PS51196">
    <property type="entry name" value="SECA_MOTOR_DEAD"/>
    <property type="match status" value="1"/>
</dbReference>
<evidence type="ECO:0000313" key="10">
    <source>
        <dbReference type="Proteomes" id="UP000479000"/>
    </source>
</evidence>
<accession>A0A6H5GR85</accession>
<feature type="domain" description="Helicase C-terminal" evidence="7">
    <location>
        <begin position="867"/>
        <end position="1032"/>
    </location>
</feature>